<keyword evidence="40" id="KW-1185">Reference proteome</keyword>
<dbReference type="Proteomes" id="UP000838412">
    <property type="component" value="Chromosome 7"/>
</dbReference>
<dbReference type="InterPro" id="IPR049704">
    <property type="entry name" value="Aminotrans_3_PPA_site"/>
</dbReference>
<evidence type="ECO:0000256" key="4">
    <source>
        <dbReference type="ARBA" id="ARBA00011881"/>
    </source>
</evidence>
<name>A0A8K0A734_BRALA</name>
<keyword evidence="8" id="KW-0663">Pyridoxal phosphate</keyword>
<comment type="catalytic activity">
    <reaction evidence="27">
        <text>2-oxopentanoate + N(omega),N(omega)-dimethyl-L-arginine = 5-(3,3-dimethylguanidino)-2-oxopentanoate + L-2-aminopentanoate</text>
        <dbReference type="Rhea" id="RHEA:77359"/>
        <dbReference type="ChEBI" id="CHEBI:28644"/>
        <dbReference type="ChEBI" id="CHEBI:58326"/>
        <dbReference type="ChEBI" id="CHEBI:58441"/>
        <dbReference type="ChEBI" id="CHEBI:197301"/>
    </reaction>
</comment>
<dbReference type="PANTHER" id="PTHR45688:SF3">
    <property type="entry name" value="ALANINE--GLYOXYLATE AMINOTRANSFERASE 2, MITOCHONDRIAL"/>
    <property type="match status" value="1"/>
</dbReference>
<evidence type="ECO:0000256" key="16">
    <source>
        <dbReference type="ARBA" id="ARBA00042611"/>
    </source>
</evidence>
<reference evidence="39" key="1">
    <citation type="submission" date="2022-01" db="EMBL/GenBank/DDBJ databases">
        <authorList>
            <person name="Braso-Vives M."/>
        </authorList>
    </citation>
    <scope>NUCLEOTIDE SEQUENCE</scope>
</reference>
<evidence type="ECO:0000256" key="37">
    <source>
        <dbReference type="ARBA" id="ARBA00049480"/>
    </source>
</evidence>
<dbReference type="EC" id="2.6.1.40" evidence="12"/>
<protein>
    <recommendedName>
        <fullName evidence="13">Alanine--glyoxylate aminotransferase 2, mitochondrial</fullName>
        <ecNumber evidence="28">2.6.1.18</ecNumber>
        <ecNumber evidence="12">2.6.1.40</ecNumber>
        <ecNumber evidence="5">2.6.1.44</ecNumber>
    </recommendedName>
    <alternativeName>
        <fullName evidence="14">(R)-3-amino-2-methylpropionate--pyruvate transaminase</fullName>
    </alternativeName>
    <alternativeName>
        <fullName evidence="16">Beta-ALAAT II</fullName>
    </alternativeName>
    <alternativeName>
        <fullName evidence="17">Beta-alanine-pyruvate aminotransferase</fullName>
    </alternativeName>
    <alternativeName>
        <fullName evidence="30">D-3-aminoisobutyrate-pyruvate aminotransferase</fullName>
    </alternativeName>
    <alternativeName>
        <fullName evidence="15">D-AIBAT</fullName>
    </alternativeName>
    <alternativeName>
        <fullName evidence="29">D-beta-aminoisobutyrate-pyruvate aminotransferase</fullName>
    </alternativeName>
</protein>
<comment type="catalytic activity">
    <reaction evidence="34">
        <text>N(omega),N(omega)-dimethyl-L-arginine + 2-oxobutanoate = 5-(3,3-dimethylguanidino)-2-oxopentanoate + (2S)-2-aminobutanoate</text>
        <dbReference type="Rhea" id="RHEA:77351"/>
        <dbReference type="ChEBI" id="CHEBI:16763"/>
        <dbReference type="ChEBI" id="CHEBI:58326"/>
        <dbReference type="ChEBI" id="CHEBI:74359"/>
        <dbReference type="ChEBI" id="CHEBI:197301"/>
    </reaction>
</comment>
<evidence type="ECO:0000256" key="22">
    <source>
        <dbReference type="ARBA" id="ARBA00043751"/>
    </source>
</evidence>
<comment type="catalytic activity">
    <reaction evidence="18">
        <text>N(omega),N(omega)-dimethyl-L-arginine + pyruvate = 5-(3,3-dimethylguanidino)-2-oxopentanoate + L-alanine</text>
        <dbReference type="Rhea" id="RHEA:77303"/>
        <dbReference type="ChEBI" id="CHEBI:15361"/>
        <dbReference type="ChEBI" id="CHEBI:57972"/>
        <dbReference type="ChEBI" id="CHEBI:58326"/>
        <dbReference type="ChEBI" id="CHEBI:197301"/>
    </reaction>
</comment>
<evidence type="ECO:0000256" key="1">
    <source>
        <dbReference type="ARBA" id="ARBA00001933"/>
    </source>
</evidence>
<dbReference type="FunFam" id="3.40.640.10:FF:000055">
    <property type="entry name" value="Alanine--glyoxylate aminotransferase 2, mitochondrial"/>
    <property type="match status" value="1"/>
</dbReference>
<dbReference type="OrthoDB" id="10261433at2759"/>
<evidence type="ECO:0000256" key="36">
    <source>
        <dbReference type="ARBA" id="ARBA00048916"/>
    </source>
</evidence>
<evidence type="ECO:0000256" key="17">
    <source>
        <dbReference type="ARBA" id="ARBA00042669"/>
    </source>
</evidence>
<dbReference type="Gene3D" id="3.90.1150.10">
    <property type="entry name" value="Aspartate Aminotransferase, domain 1"/>
    <property type="match status" value="2"/>
</dbReference>
<evidence type="ECO:0000256" key="14">
    <source>
        <dbReference type="ARBA" id="ARBA00041662"/>
    </source>
</evidence>
<organism evidence="39 40">
    <name type="scientific">Branchiostoma lanceolatum</name>
    <name type="common">Common lancelet</name>
    <name type="synonym">Amphioxus lanceolatum</name>
    <dbReference type="NCBI Taxonomy" id="7740"/>
    <lineage>
        <taxon>Eukaryota</taxon>
        <taxon>Metazoa</taxon>
        <taxon>Chordata</taxon>
        <taxon>Cephalochordata</taxon>
        <taxon>Leptocardii</taxon>
        <taxon>Amphioxiformes</taxon>
        <taxon>Branchiostomatidae</taxon>
        <taxon>Branchiostoma</taxon>
    </lineage>
</organism>
<comment type="similarity">
    <text evidence="3">Belongs to the class-III pyridoxal-phosphate-dependent aminotransferase family.</text>
</comment>
<comment type="function">
    <text evidence="38">Multifunctional aminotransferase with a broad substrate specificity. Catalyzes the conversion of glyoxylate to glycine using alanine as the amino donor. Catalyzes metabolism of not L- but the D-isomer of D-beta-aminoisobutyric acid to generate 2-methyl-3-oxopropanoate and alanine. Catalyzes the transfer of the amino group from beta-alanine to pyruvate to yield L-alanine and 3-oxopropanoate. Can metabolize NG-monomethyl-L-arginine (NMMA), asymmetric NG,NG-dimethyl-L-arginine (ADMA) and symmetric NG,N'G-dimethyl-L-arginine (SDMA). ADMA is a potent inhibitor of nitric-oxide (NO) synthase, and this activity provides mechanism through which the kidney regulates blood pressure.</text>
</comment>
<sequence length="577" mass="63384">MLPRLSLLARSALKGAGAARGVRVVSTLPEMPPCDFQPTPYKGISYEDAMHRRKTNLTPALLTYYKKPVMVYQGHMQWLWDVHGQRYLDLFAGIVTVSVGHCHPKVKEAAKEQLDLLWHTTNVYMHPPIHEYAEKLTSYLPGDLKVCYFTNSGSEANDLALLMARLHTGSFDVISFRNAYHGASPYTMGLTAHSTWTYNVASGFGHHHTMNPDVYRGLWGGAHCRDSPVQTDRSCSCAAGECMAKDMYLEQLHEVLRYSTGKRVAGFWAEAIQGVGGAIQYPKGFLKEAFAMIRERGGICIADEVQTGFGRLGSHFWGFQTHDVMPDMVVMAKGIGNGYPLAAVVTTPEIAQSMTQALHLNTFGGNPVACAVGSAVLDVMEEDSTQQNSADVGTYFLLELARLRDEFSIVGDVRGKGLMIGLELVKDKGTKEPLPGPDVISIWEDIKDMGVLIGKGGFYGNNSADVGTYFLLELARLRDEFSIVGDVRGKGLMIGLELVKDKGTKEPLPGPDVISIWEDIKDMGVLIGKGGFYGNVFRIKPPMCLTKQDVDFGVAIIRRALEKYSEQTQQTKAAAVN</sequence>
<keyword evidence="10" id="KW-0496">Mitochondrion</keyword>
<evidence type="ECO:0000256" key="2">
    <source>
        <dbReference type="ARBA" id="ARBA00004173"/>
    </source>
</evidence>
<evidence type="ECO:0000256" key="8">
    <source>
        <dbReference type="ARBA" id="ARBA00022898"/>
    </source>
</evidence>
<evidence type="ECO:0000256" key="29">
    <source>
        <dbReference type="ARBA" id="ARBA00044257"/>
    </source>
</evidence>
<evidence type="ECO:0000256" key="31">
    <source>
        <dbReference type="ARBA" id="ARBA00047892"/>
    </source>
</evidence>
<evidence type="ECO:0000256" key="25">
    <source>
        <dbReference type="ARBA" id="ARBA00043798"/>
    </source>
</evidence>
<dbReference type="SUPFAM" id="SSF53383">
    <property type="entry name" value="PLP-dependent transferases"/>
    <property type="match status" value="2"/>
</dbReference>
<dbReference type="EC" id="2.6.1.44" evidence="5"/>
<accession>A0A8K0A734</accession>
<dbReference type="EMBL" id="OV696692">
    <property type="protein sequence ID" value="CAH1270523.1"/>
    <property type="molecule type" value="Genomic_DNA"/>
</dbReference>
<dbReference type="GO" id="GO:0016223">
    <property type="term" value="F:beta-alanine:pyruvate transaminase activity"/>
    <property type="evidence" value="ECO:0007669"/>
    <property type="project" value="UniProtKB-EC"/>
</dbReference>
<dbReference type="AlphaFoldDB" id="A0A8K0A734"/>
<evidence type="ECO:0000256" key="38">
    <source>
        <dbReference type="ARBA" id="ARBA00058068"/>
    </source>
</evidence>
<comment type="catalytic activity">
    <reaction evidence="32">
        <text>L-ornithine + glyoxylate = 5-amino-2-oxopentanoate + glycine</text>
        <dbReference type="Rhea" id="RHEA:77331"/>
        <dbReference type="ChEBI" id="CHEBI:36655"/>
        <dbReference type="ChEBI" id="CHEBI:46911"/>
        <dbReference type="ChEBI" id="CHEBI:57305"/>
        <dbReference type="ChEBI" id="CHEBI:58802"/>
    </reaction>
</comment>
<comment type="catalytic activity">
    <reaction evidence="31">
        <text>N(omega),N(omega)-dimethyl-L-arginine + glyoxylate = 5-(3,3-dimethylguanidino)-2-oxopentanoate + glycine</text>
        <dbReference type="Rhea" id="RHEA:77311"/>
        <dbReference type="ChEBI" id="CHEBI:36655"/>
        <dbReference type="ChEBI" id="CHEBI:57305"/>
        <dbReference type="ChEBI" id="CHEBI:58326"/>
        <dbReference type="ChEBI" id="CHEBI:197301"/>
    </reaction>
</comment>
<dbReference type="EC" id="2.6.1.18" evidence="28"/>
<evidence type="ECO:0000256" key="23">
    <source>
        <dbReference type="ARBA" id="ARBA00043758"/>
    </source>
</evidence>
<evidence type="ECO:0000256" key="24">
    <source>
        <dbReference type="ARBA" id="ARBA00043777"/>
    </source>
</evidence>
<dbReference type="Pfam" id="PF00202">
    <property type="entry name" value="Aminotran_3"/>
    <property type="match status" value="2"/>
</dbReference>
<proteinExistence type="inferred from homology"/>
<comment type="catalytic activity">
    <reaction evidence="23">
        <text>N(omega)-methyl-L-arginine + pyruvate = 5-(3-methylguanidino)-2-oxopentanoate + L-alanine</text>
        <dbReference type="Rhea" id="RHEA:77319"/>
        <dbReference type="ChEBI" id="CHEBI:15361"/>
        <dbReference type="ChEBI" id="CHEBI:57972"/>
        <dbReference type="ChEBI" id="CHEBI:114953"/>
        <dbReference type="ChEBI" id="CHEBI:197314"/>
    </reaction>
</comment>
<dbReference type="GO" id="GO:0030170">
    <property type="term" value="F:pyridoxal phosphate binding"/>
    <property type="evidence" value="ECO:0007669"/>
    <property type="project" value="InterPro"/>
</dbReference>
<evidence type="ECO:0000256" key="34">
    <source>
        <dbReference type="ARBA" id="ARBA00048560"/>
    </source>
</evidence>
<evidence type="ECO:0000313" key="39">
    <source>
        <dbReference type="EMBL" id="CAH1270523.1"/>
    </source>
</evidence>
<gene>
    <name evidence="39" type="primary">AGXT2</name>
    <name evidence="39" type="ORF">BLAG_LOCUS22783</name>
</gene>
<evidence type="ECO:0000256" key="19">
    <source>
        <dbReference type="ARBA" id="ARBA00043679"/>
    </source>
</evidence>
<comment type="catalytic activity">
    <reaction evidence="11">
        <text>glyoxylate + L-alanine = glycine + pyruvate</text>
        <dbReference type="Rhea" id="RHEA:24248"/>
        <dbReference type="ChEBI" id="CHEBI:15361"/>
        <dbReference type="ChEBI" id="CHEBI:36655"/>
        <dbReference type="ChEBI" id="CHEBI:57305"/>
        <dbReference type="ChEBI" id="CHEBI:57972"/>
        <dbReference type="EC" id="2.6.1.44"/>
    </reaction>
    <physiologicalReaction direction="left-to-right" evidence="11">
        <dbReference type="Rhea" id="RHEA:24249"/>
    </physiologicalReaction>
</comment>
<evidence type="ECO:0000256" key="13">
    <source>
        <dbReference type="ARBA" id="ARBA00039862"/>
    </source>
</evidence>
<dbReference type="CDD" id="cd00610">
    <property type="entry name" value="OAT_like"/>
    <property type="match status" value="1"/>
</dbReference>
<comment type="catalytic activity">
    <reaction evidence="33">
        <text>2-oxohexanoate + N(omega),N(omega)-dimethyl-L-arginine = L-2-aminohexanoate + 5-(3,3-dimethylguanidino)-2-oxopentanoate</text>
        <dbReference type="Rhea" id="RHEA:77363"/>
        <dbReference type="ChEBI" id="CHEBI:35177"/>
        <dbReference type="ChEBI" id="CHEBI:58326"/>
        <dbReference type="ChEBI" id="CHEBI:58455"/>
        <dbReference type="ChEBI" id="CHEBI:197301"/>
    </reaction>
</comment>
<dbReference type="GO" id="GO:0005739">
    <property type="term" value="C:mitochondrion"/>
    <property type="evidence" value="ECO:0007669"/>
    <property type="project" value="UniProtKB-SubCell"/>
</dbReference>
<comment type="catalytic activity">
    <reaction evidence="21">
        <text>N(omega),N(omega)-dimethyl-L-arginine + oxaloacetate = 5-(3,3-dimethylguanidino)-2-oxopentanoate + L-aspartate</text>
        <dbReference type="Rhea" id="RHEA:77343"/>
        <dbReference type="ChEBI" id="CHEBI:16452"/>
        <dbReference type="ChEBI" id="CHEBI:29991"/>
        <dbReference type="ChEBI" id="CHEBI:58326"/>
        <dbReference type="ChEBI" id="CHEBI:197301"/>
    </reaction>
</comment>
<evidence type="ECO:0000256" key="9">
    <source>
        <dbReference type="ARBA" id="ARBA00022946"/>
    </source>
</evidence>
<dbReference type="GO" id="GO:0009436">
    <property type="term" value="P:glyoxylate catabolic process"/>
    <property type="evidence" value="ECO:0007669"/>
    <property type="project" value="TreeGrafter"/>
</dbReference>
<comment type="subunit">
    <text evidence="4">Homotetramer.</text>
</comment>
<evidence type="ECO:0000256" key="30">
    <source>
        <dbReference type="ARBA" id="ARBA00044258"/>
    </source>
</evidence>
<dbReference type="GO" id="GO:0008453">
    <property type="term" value="F:alanine-glyoxylate transaminase activity"/>
    <property type="evidence" value="ECO:0007669"/>
    <property type="project" value="UniProtKB-EC"/>
</dbReference>
<evidence type="ECO:0000256" key="11">
    <source>
        <dbReference type="ARBA" id="ARBA00033660"/>
    </source>
</evidence>
<comment type="catalytic activity">
    <reaction evidence="19">
        <text>(2S)-2-aminobutanoate + glyoxylate = 2-oxobutanoate + glycine</text>
        <dbReference type="Rhea" id="RHEA:77339"/>
        <dbReference type="ChEBI" id="CHEBI:16763"/>
        <dbReference type="ChEBI" id="CHEBI:36655"/>
        <dbReference type="ChEBI" id="CHEBI:57305"/>
        <dbReference type="ChEBI" id="CHEBI:74359"/>
    </reaction>
</comment>
<dbReference type="InterPro" id="IPR015421">
    <property type="entry name" value="PyrdxlP-dep_Trfase_major"/>
</dbReference>
<evidence type="ECO:0000256" key="28">
    <source>
        <dbReference type="ARBA" id="ARBA00044055"/>
    </source>
</evidence>
<keyword evidence="7" id="KW-0808">Transferase</keyword>
<evidence type="ECO:0000256" key="5">
    <source>
        <dbReference type="ARBA" id="ARBA00013049"/>
    </source>
</evidence>
<dbReference type="InterPro" id="IPR015422">
    <property type="entry name" value="PyrdxlP-dep_Trfase_small"/>
</dbReference>
<evidence type="ECO:0000256" key="27">
    <source>
        <dbReference type="ARBA" id="ARBA00043826"/>
    </source>
</evidence>
<comment type="catalytic activity">
    <reaction evidence="26">
        <text>3-oxopropanoate + L-alanine = beta-alanine + pyruvate</text>
        <dbReference type="Rhea" id="RHEA:14077"/>
        <dbReference type="ChEBI" id="CHEBI:15361"/>
        <dbReference type="ChEBI" id="CHEBI:33190"/>
        <dbReference type="ChEBI" id="CHEBI:57966"/>
        <dbReference type="ChEBI" id="CHEBI:57972"/>
        <dbReference type="EC" id="2.6.1.18"/>
    </reaction>
    <physiologicalReaction direction="right-to-left" evidence="26">
        <dbReference type="Rhea" id="RHEA:14079"/>
    </physiologicalReaction>
</comment>
<evidence type="ECO:0000256" key="35">
    <source>
        <dbReference type="ARBA" id="ARBA00048760"/>
    </source>
</evidence>
<evidence type="ECO:0000256" key="12">
    <source>
        <dbReference type="ARBA" id="ARBA00039130"/>
    </source>
</evidence>
<comment type="catalytic activity">
    <reaction evidence="36">
        <text>oxaloacetate + L-alanine = L-aspartate + pyruvate</text>
        <dbReference type="Rhea" id="RHEA:77347"/>
        <dbReference type="ChEBI" id="CHEBI:15361"/>
        <dbReference type="ChEBI" id="CHEBI:16452"/>
        <dbReference type="ChEBI" id="CHEBI:29991"/>
        <dbReference type="ChEBI" id="CHEBI:57972"/>
    </reaction>
</comment>
<dbReference type="Gene3D" id="3.40.640.10">
    <property type="entry name" value="Type I PLP-dependent aspartate aminotransferase-like (Major domain)"/>
    <property type="match status" value="1"/>
</dbReference>
<comment type="catalytic activity">
    <reaction evidence="22">
        <text>2-oxobutanoate + L-alanine = (2S)-2-aminobutanoate + pyruvate</text>
        <dbReference type="Rhea" id="RHEA:77355"/>
        <dbReference type="ChEBI" id="CHEBI:15361"/>
        <dbReference type="ChEBI" id="CHEBI:16763"/>
        <dbReference type="ChEBI" id="CHEBI:57972"/>
        <dbReference type="ChEBI" id="CHEBI:74359"/>
        <dbReference type="EC" id="2.6.1.44"/>
    </reaction>
</comment>
<dbReference type="InterPro" id="IPR005814">
    <property type="entry name" value="Aminotrans_3"/>
</dbReference>
<dbReference type="InterPro" id="IPR015424">
    <property type="entry name" value="PyrdxlP-dep_Trfase"/>
</dbReference>
<dbReference type="PROSITE" id="PS00600">
    <property type="entry name" value="AA_TRANSFER_CLASS_3"/>
    <property type="match status" value="1"/>
</dbReference>
<comment type="subcellular location">
    <subcellularLocation>
        <location evidence="2">Mitochondrion</location>
    </subcellularLocation>
</comment>
<dbReference type="GO" id="GO:0047305">
    <property type="term" value="F:(R)-3-amino-2-methylpropionate-pyruvate transaminase activity"/>
    <property type="evidence" value="ECO:0007669"/>
    <property type="project" value="UniProtKB-EC"/>
</dbReference>
<comment type="catalytic activity">
    <reaction evidence="37">
        <text>N(omega),N('omega)-dimethyl-L-arginine + glyoxylate = 5-(3,3'-dimethylguanidino)-2-oxopentanoate + glycine</text>
        <dbReference type="Rhea" id="RHEA:77315"/>
        <dbReference type="ChEBI" id="CHEBI:36655"/>
        <dbReference type="ChEBI" id="CHEBI:57305"/>
        <dbReference type="ChEBI" id="CHEBI:197308"/>
        <dbReference type="ChEBI" id="CHEBI:197310"/>
    </reaction>
</comment>
<comment type="catalytic activity">
    <reaction evidence="25">
        <text>N(omega),N('omega)-dimethyl-L-arginine + pyruvate = 5-(3,3'-dimethylguanidino)-2-oxopentanoate + L-alanine</text>
        <dbReference type="Rhea" id="RHEA:77307"/>
        <dbReference type="ChEBI" id="CHEBI:15361"/>
        <dbReference type="ChEBI" id="CHEBI:57972"/>
        <dbReference type="ChEBI" id="CHEBI:197308"/>
        <dbReference type="ChEBI" id="CHEBI:197310"/>
    </reaction>
</comment>
<keyword evidence="6" id="KW-0032">Aminotransferase</keyword>
<evidence type="ECO:0000256" key="33">
    <source>
        <dbReference type="ARBA" id="ARBA00048500"/>
    </source>
</evidence>
<evidence type="ECO:0000256" key="3">
    <source>
        <dbReference type="ARBA" id="ARBA00008954"/>
    </source>
</evidence>
<comment type="catalytic activity">
    <reaction evidence="24">
        <text>L-ornithine + pyruvate = 5-amino-2-oxopentanoate + L-alanine</text>
        <dbReference type="Rhea" id="RHEA:77327"/>
        <dbReference type="ChEBI" id="CHEBI:15361"/>
        <dbReference type="ChEBI" id="CHEBI:46911"/>
        <dbReference type="ChEBI" id="CHEBI:57972"/>
        <dbReference type="ChEBI" id="CHEBI:58802"/>
    </reaction>
</comment>
<evidence type="ECO:0000313" key="40">
    <source>
        <dbReference type="Proteomes" id="UP000838412"/>
    </source>
</evidence>
<evidence type="ECO:0000256" key="6">
    <source>
        <dbReference type="ARBA" id="ARBA00022576"/>
    </source>
</evidence>
<evidence type="ECO:0000256" key="26">
    <source>
        <dbReference type="ARBA" id="ARBA00043825"/>
    </source>
</evidence>
<comment type="cofactor">
    <cofactor evidence="1">
        <name>pyridoxal 5'-phosphate</name>
        <dbReference type="ChEBI" id="CHEBI:597326"/>
    </cofactor>
</comment>
<comment type="catalytic activity">
    <reaction evidence="35">
        <text>N(omega)-methyl-L-arginine + glyoxylate = 5-(3-methylguanidino)-2-oxopentanoate + glycine</text>
        <dbReference type="Rhea" id="RHEA:77323"/>
        <dbReference type="ChEBI" id="CHEBI:36655"/>
        <dbReference type="ChEBI" id="CHEBI:57305"/>
        <dbReference type="ChEBI" id="CHEBI:114953"/>
        <dbReference type="ChEBI" id="CHEBI:197314"/>
    </reaction>
</comment>
<dbReference type="PANTHER" id="PTHR45688">
    <property type="match status" value="1"/>
</dbReference>
<evidence type="ECO:0000256" key="15">
    <source>
        <dbReference type="ARBA" id="ARBA00041845"/>
    </source>
</evidence>
<evidence type="ECO:0000256" key="32">
    <source>
        <dbReference type="ARBA" id="ARBA00048264"/>
    </source>
</evidence>
<keyword evidence="9" id="KW-0809">Transit peptide</keyword>
<dbReference type="GO" id="GO:0019481">
    <property type="term" value="P:L-alanine catabolic process, by transamination"/>
    <property type="evidence" value="ECO:0007669"/>
    <property type="project" value="TreeGrafter"/>
</dbReference>
<evidence type="ECO:0000256" key="10">
    <source>
        <dbReference type="ARBA" id="ARBA00023128"/>
    </source>
</evidence>
<comment type="catalytic activity">
    <reaction evidence="20">
        <text>(R)-3-amino-2-methylpropanoate + pyruvate = 2-methyl-3-oxopropanoate + L-alanine</text>
        <dbReference type="Rhea" id="RHEA:18393"/>
        <dbReference type="ChEBI" id="CHEBI:15361"/>
        <dbReference type="ChEBI" id="CHEBI:57700"/>
        <dbReference type="ChEBI" id="CHEBI:57731"/>
        <dbReference type="ChEBI" id="CHEBI:57972"/>
        <dbReference type="EC" id="2.6.1.40"/>
    </reaction>
    <physiologicalReaction direction="left-to-right" evidence="20">
        <dbReference type="Rhea" id="RHEA:18394"/>
    </physiologicalReaction>
</comment>
<evidence type="ECO:0000256" key="18">
    <source>
        <dbReference type="ARBA" id="ARBA00043669"/>
    </source>
</evidence>
<evidence type="ECO:0000256" key="20">
    <source>
        <dbReference type="ARBA" id="ARBA00043726"/>
    </source>
</evidence>
<evidence type="ECO:0000256" key="7">
    <source>
        <dbReference type="ARBA" id="ARBA00022679"/>
    </source>
</evidence>
<evidence type="ECO:0000256" key="21">
    <source>
        <dbReference type="ARBA" id="ARBA00043749"/>
    </source>
</evidence>